<evidence type="ECO:0000256" key="1">
    <source>
        <dbReference type="SAM" id="Phobius"/>
    </source>
</evidence>
<dbReference type="AlphaFoldDB" id="A0A0F9ZI08"/>
<evidence type="ECO:0000313" key="3">
    <source>
        <dbReference type="Proteomes" id="UP000034302"/>
    </source>
</evidence>
<proteinExistence type="predicted"/>
<accession>A0A0F9ZI08</accession>
<sequence length="93" mass="11101">MEKQKKNIFTILLGYLIFAGIYLASWYLFQYLLDNNPTEGLSVYGILVFVPWAYYLWNKSDIAKWKRIFWIIIAFFFSFGLAFNVEALIYIFS</sequence>
<organism evidence="2 3">
    <name type="scientific">candidate division WS6 bacterium GW2011_GWC1_33_20</name>
    <dbReference type="NCBI Taxonomy" id="1619089"/>
    <lineage>
        <taxon>Bacteria</taxon>
        <taxon>Candidatus Dojkabacteria</taxon>
    </lineage>
</organism>
<reference evidence="2 3" key="1">
    <citation type="journal article" date="2015" name="Nature">
        <title>rRNA introns, odd ribosomes, and small enigmatic genomes across a large radiation of phyla.</title>
        <authorList>
            <person name="Brown C.T."/>
            <person name="Hug L.A."/>
            <person name="Thomas B.C."/>
            <person name="Sharon I."/>
            <person name="Castelle C.J."/>
            <person name="Singh A."/>
            <person name="Wilkins M.J."/>
            <person name="Williams K.H."/>
            <person name="Banfield J.F."/>
        </authorList>
    </citation>
    <scope>NUCLEOTIDE SEQUENCE [LARGE SCALE GENOMIC DNA]</scope>
</reference>
<keyword evidence="1" id="KW-0812">Transmembrane</keyword>
<protein>
    <submittedName>
        <fullName evidence="2">Uncharacterized protein</fullName>
    </submittedName>
</protein>
<keyword evidence="1" id="KW-1133">Transmembrane helix</keyword>
<feature type="transmembrane region" description="Helical" evidence="1">
    <location>
        <begin position="41"/>
        <end position="57"/>
    </location>
</feature>
<feature type="transmembrane region" description="Helical" evidence="1">
    <location>
        <begin position="7"/>
        <end position="29"/>
    </location>
</feature>
<dbReference type="Proteomes" id="UP000034302">
    <property type="component" value="Unassembled WGS sequence"/>
</dbReference>
<evidence type="ECO:0000313" key="2">
    <source>
        <dbReference type="EMBL" id="KKP43764.1"/>
    </source>
</evidence>
<comment type="caution">
    <text evidence="2">The sequence shown here is derived from an EMBL/GenBank/DDBJ whole genome shotgun (WGS) entry which is preliminary data.</text>
</comment>
<dbReference type="EMBL" id="LBOV01000011">
    <property type="protein sequence ID" value="KKP43764.1"/>
    <property type="molecule type" value="Genomic_DNA"/>
</dbReference>
<feature type="transmembrane region" description="Helical" evidence="1">
    <location>
        <begin position="69"/>
        <end position="92"/>
    </location>
</feature>
<name>A0A0F9ZI08_9BACT</name>
<gene>
    <name evidence="2" type="ORF">UR34_C0011G0018</name>
</gene>
<keyword evidence="1" id="KW-0472">Membrane</keyword>